<dbReference type="Proteomes" id="UP000751190">
    <property type="component" value="Unassembled WGS sequence"/>
</dbReference>
<accession>A0A8J6CEW4</accession>
<evidence type="ECO:0000313" key="2">
    <source>
        <dbReference type="EMBL" id="KAG8465008.1"/>
    </source>
</evidence>
<keyword evidence="3" id="KW-1185">Reference proteome</keyword>
<feature type="compositionally biased region" description="Low complexity" evidence="1">
    <location>
        <begin position="483"/>
        <end position="493"/>
    </location>
</feature>
<feature type="region of interest" description="Disordered" evidence="1">
    <location>
        <begin position="120"/>
        <end position="152"/>
    </location>
</feature>
<proteinExistence type="predicted"/>
<protein>
    <recommendedName>
        <fullName evidence="4">TLDc domain-containing protein</fullName>
    </recommendedName>
</protein>
<evidence type="ECO:0008006" key="4">
    <source>
        <dbReference type="Google" id="ProtNLM"/>
    </source>
</evidence>
<organism evidence="2 3">
    <name type="scientific">Diacronema lutheri</name>
    <name type="common">Unicellular marine alga</name>
    <name type="synonym">Monochrysis lutheri</name>
    <dbReference type="NCBI Taxonomy" id="2081491"/>
    <lineage>
        <taxon>Eukaryota</taxon>
        <taxon>Haptista</taxon>
        <taxon>Haptophyta</taxon>
        <taxon>Pavlovophyceae</taxon>
        <taxon>Pavlovales</taxon>
        <taxon>Pavlovaceae</taxon>
        <taxon>Diacronema</taxon>
    </lineage>
</organism>
<sequence>MFSWLCGFSPSTYLGSLASRLFVELTVDVDEPADAAPREPAEGAAPDAERAPLHALRFDLEEISALRRAHRRGDADGGLTRDHLHEAFGQHLPAYAIERLFVALARPVQLAPPASVTAAADADAARSDADTATGTCGEGSARSPDPTHPPQLRIGWVEWVDGLATLAKPPGGARTLGTVNAPRLLALFDLFASERTEPSTDVLALDEQEAAAHAFHAGATYAGAFPARAADERARMAALEAFPPGSAPAARACGALDAPCLVALLTCCMRQCVEPARLAGASADFAPVVADALVNGALSRSAWLRWASAAVPRLGCALELLVLRGVCALARDAVPTHSAARLAHACWLPHLVGGEEPPGQSGAAHAAERGASAEPASGAFGSRLLPPALLWAVCLALPPHGADEPHDGGACAAGAAGESADEGWPDVWRLLYSSAEHGLAMNRLTKHVVGYAGATLLVVQEAPPLGSRTPSAPDATSSPGGDSAAPALLSAAATPPPPPPPPPMRWATFLDVGWHAVAPGRAFGGDGCVAYELAPRFHPHRVAPAGARHCASLVLPVHALLTTPSHQHHVAGPAAGAGFALGASRAHRASESSAGAQPLLAIGGGPPSTPHTPRTPATPSASGGASRAESALFGAAAVNAAVAGAQQQAGAASGVPGGGAGRQTASYRAALTADLTCSLWRHSDETYEDDLKRLQLAGEARERQPMRVAMIEIWGLGGPAADSSQQRAQAEAERARARAARVGRSAFGETWTDSADRMLLEFGGRSFFSGDAHRHAPE</sequence>
<reference evidence="2" key="1">
    <citation type="submission" date="2021-05" db="EMBL/GenBank/DDBJ databases">
        <title>The genome of the haptophyte Pavlova lutheri (Diacronema luteri, Pavlovales) - a model for lipid biosynthesis in eukaryotic algae.</title>
        <authorList>
            <person name="Hulatt C.J."/>
            <person name="Posewitz M.C."/>
        </authorList>
    </citation>
    <scope>NUCLEOTIDE SEQUENCE</scope>
    <source>
        <strain evidence="2">NIVA-4/92</strain>
    </source>
</reference>
<dbReference type="AlphaFoldDB" id="A0A8J6CEW4"/>
<name>A0A8J6CEW4_DIALT</name>
<dbReference type="EMBL" id="JAGTXO010000011">
    <property type="protein sequence ID" value="KAG8465008.1"/>
    <property type="molecule type" value="Genomic_DNA"/>
</dbReference>
<feature type="region of interest" description="Disordered" evidence="1">
    <location>
        <begin position="464"/>
        <end position="502"/>
    </location>
</feature>
<evidence type="ECO:0000313" key="3">
    <source>
        <dbReference type="Proteomes" id="UP000751190"/>
    </source>
</evidence>
<comment type="caution">
    <text evidence="2">The sequence shown here is derived from an EMBL/GenBank/DDBJ whole genome shotgun (WGS) entry which is preliminary data.</text>
</comment>
<evidence type="ECO:0000256" key="1">
    <source>
        <dbReference type="SAM" id="MobiDB-lite"/>
    </source>
</evidence>
<feature type="compositionally biased region" description="Polar residues" evidence="1">
    <location>
        <begin position="468"/>
        <end position="480"/>
    </location>
</feature>
<feature type="region of interest" description="Disordered" evidence="1">
    <location>
        <begin position="588"/>
        <end position="626"/>
    </location>
</feature>
<gene>
    <name evidence="2" type="ORF">KFE25_012371</name>
</gene>